<evidence type="ECO:0000313" key="2">
    <source>
        <dbReference type="EMBL" id="CAE8621895.1"/>
    </source>
</evidence>
<organism evidence="2 3">
    <name type="scientific">Polarella glacialis</name>
    <name type="common">Dinoflagellate</name>
    <dbReference type="NCBI Taxonomy" id="89957"/>
    <lineage>
        <taxon>Eukaryota</taxon>
        <taxon>Sar</taxon>
        <taxon>Alveolata</taxon>
        <taxon>Dinophyceae</taxon>
        <taxon>Suessiales</taxon>
        <taxon>Suessiaceae</taxon>
        <taxon>Polarella</taxon>
    </lineage>
</organism>
<comment type="caution">
    <text evidence="2">The sequence shown here is derived from an EMBL/GenBank/DDBJ whole genome shotgun (WGS) entry which is preliminary data.</text>
</comment>
<evidence type="ECO:0000256" key="1">
    <source>
        <dbReference type="SAM" id="MobiDB-lite"/>
    </source>
</evidence>
<gene>
    <name evidence="2" type="ORF">PGLA1383_LOCUS39412</name>
</gene>
<sequence>MGTASAGGGDLHQQRRRSPQEQPWYLFTACTLGRASVPVAGAATARVEADSILGRCTKLQAPLLRVAPELYLRIVGASSCGASGHEALVHACALSATCRALAACI</sequence>
<feature type="compositionally biased region" description="Gly residues" evidence="1">
    <location>
        <begin position="1"/>
        <end position="10"/>
    </location>
</feature>
<accession>A0A813G5J7</accession>
<dbReference type="Proteomes" id="UP000654075">
    <property type="component" value="Unassembled WGS sequence"/>
</dbReference>
<dbReference type="AlphaFoldDB" id="A0A813G5J7"/>
<feature type="region of interest" description="Disordered" evidence="1">
    <location>
        <begin position="1"/>
        <end position="20"/>
    </location>
</feature>
<keyword evidence="3" id="KW-1185">Reference proteome</keyword>
<reference evidence="2" key="1">
    <citation type="submission" date="2021-02" db="EMBL/GenBank/DDBJ databases">
        <authorList>
            <person name="Dougan E. K."/>
            <person name="Rhodes N."/>
            <person name="Thang M."/>
            <person name="Chan C."/>
        </authorList>
    </citation>
    <scope>NUCLEOTIDE SEQUENCE</scope>
</reference>
<name>A0A813G5J7_POLGL</name>
<protein>
    <submittedName>
        <fullName evidence="2">Uncharacterized protein</fullName>
    </submittedName>
</protein>
<proteinExistence type="predicted"/>
<dbReference type="EMBL" id="CAJNNV010027841">
    <property type="protein sequence ID" value="CAE8621895.1"/>
    <property type="molecule type" value="Genomic_DNA"/>
</dbReference>
<evidence type="ECO:0000313" key="3">
    <source>
        <dbReference type="Proteomes" id="UP000654075"/>
    </source>
</evidence>